<evidence type="ECO:0000313" key="2">
    <source>
        <dbReference type="EMBL" id="OGG42014.1"/>
    </source>
</evidence>
<reference evidence="2 3" key="1">
    <citation type="journal article" date="2016" name="Nat. Commun.">
        <title>Thousands of microbial genomes shed light on interconnected biogeochemical processes in an aquifer system.</title>
        <authorList>
            <person name="Anantharaman K."/>
            <person name="Brown C.T."/>
            <person name="Hug L.A."/>
            <person name="Sharon I."/>
            <person name="Castelle C.J."/>
            <person name="Probst A.J."/>
            <person name="Thomas B.C."/>
            <person name="Singh A."/>
            <person name="Wilkins M.J."/>
            <person name="Karaoz U."/>
            <person name="Brodie E.L."/>
            <person name="Williams K.H."/>
            <person name="Hubbard S.S."/>
            <person name="Banfield J.F."/>
        </authorList>
    </citation>
    <scope>NUCLEOTIDE SEQUENCE [LARGE SCALE GENOMIC DNA]</scope>
</reference>
<dbReference type="Proteomes" id="UP000176322">
    <property type="component" value="Unassembled WGS sequence"/>
</dbReference>
<name>A0A1F6BYI5_9BACT</name>
<protein>
    <submittedName>
        <fullName evidence="2">Uncharacterized protein</fullName>
    </submittedName>
</protein>
<proteinExistence type="predicted"/>
<feature type="compositionally biased region" description="Basic residues" evidence="1">
    <location>
        <begin position="79"/>
        <end position="89"/>
    </location>
</feature>
<evidence type="ECO:0000313" key="3">
    <source>
        <dbReference type="Proteomes" id="UP000176322"/>
    </source>
</evidence>
<feature type="region of interest" description="Disordered" evidence="1">
    <location>
        <begin position="79"/>
        <end position="102"/>
    </location>
</feature>
<dbReference type="AlphaFoldDB" id="A0A1F6BYI5"/>
<organism evidence="2 3">
    <name type="scientific">Candidatus Kaiserbacteria bacterium RIFCSPHIGHO2_01_FULL_46_22</name>
    <dbReference type="NCBI Taxonomy" id="1798475"/>
    <lineage>
        <taxon>Bacteria</taxon>
        <taxon>Candidatus Kaiseribacteriota</taxon>
    </lineage>
</organism>
<dbReference type="EMBL" id="MFKO01000002">
    <property type="protein sequence ID" value="OGG42014.1"/>
    <property type="molecule type" value="Genomic_DNA"/>
</dbReference>
<sequence>MYIKAAEFESAFVEVEKMYPNISRDLAESFISKLGDAVRSNQGQPFGELLRLALNDSHIWQRTDREPYKVLAGKFFGRRGGHAAHKKSAPKQVTPKRSPAKPAVAVIERPNGQLAWKI</sequence>
<comment type="caution">
    <text evidence="2">The sequence shown here is derived from an EMBL/GenBank/DDBJ whole genome shotgun (WGS) entry which is preliminary data.</text>
</comment>
<accession>A0A1F6BYI5</accession>
<gene>
    <name evidence="2" type="ORF">A2837_02300</name>
</gene>
<evidence type="ECO:0000256" key="1">
    <source>
        <dbReference type="SAM" id="MobiDB-lite"/>
    </source>
</evidence>